<name>A0A2H1I3L2_9MICO</name>
<feature type="compositionally biased region" description="Basic and acidic residues" evidence="1">
    <location>
        <begin position="51"/>
        <end position="61"/>
    </location>
</feature>
<dbReference type="GeneID" id="82878970"/>
<gene>
    <name evidence="2" type="ORF">BANT10_00526</name>
</gene>
<dbReference type="RefSeq" id="WP_009882024.1">
    <property type="nucleotide sequence ID" value="NZ_FXZE01000002.1"/>
</dbReference>
<proteinExistence type="predicted"/>
<dbReference type="EMBL" id="FXZE01000002">
    <property type="protein sequence ID" value="SMX69690.1"/>
    <property type="molecule type" value="Genomic_DNA"/>
</dbReference>
<evidence type="ECO:0000256" key="1">
    <source>
        <dbReference type="SAM" id="MobiDB-lite"/>
    </source>
</evidence>
<keyword evidence="3" id="KW-1185">Reference proteome</keyword>
<reference evidence="3" key="1">
    <citation type="submission" date="2017-03" db="EMBL/GenBank/DDBJ databases">
        <authorList>
            <person name="Monnet C."/>
        </authorList>
    </citation>
    <scope>NUCLEOTIDE SEQUENCE [LARGE SCALE GENOMIC DNA]</scope>
    <source>
        <strain evidence="3">P10</strain>
    </source>
</reference>
<sequence length="168" mass="18008">MSSDPAQDAQNWDTSFTPPDPEPWNALNTAPAPDPAGEQNPWWDAPEPEAEPDHDAARITGREGTGAPDAIEHEKTAQRRASLHQRLQAPQGRGVDWVRPTDLVARSSAAMAGRGIALQEHLARKVDRGLVTAGKSAGAFAAKKLPPLKAFGHGHIREPATRSAIARN</sequence>
<feature type="region of interest" description="Disordered" evidence="1">
    <location>
        <begin position="1"/>
        <end position="94"/>
    </location>
</feature>
<dbReference type="Proteomes" id="UP000234342">
    <property type="component" value="Unassembled WGS sequence"/>
</dbReference>
<evidence type="ECO:0000313" key="2">
    <source>
        <dbReference type="EMBL" id="SMX69690.1"/>
    </source>
</evidence>
<evidence type="ECO:0000313" key="3">
    <source>
        <dbReference type="Proteomes" id="UP000234342"/>
    </source>
</evidence>
<dbReference type="AlphaFoldDB" id="A0A2H1I3L2"/>
<protein>
    <submittedName>
        <fullName evidence="2">Uncharacterized protein</fullName>
    </submittedName>
</protein>
<accession>A0A2H1I3L2</accession>
<feature type="compositionally biased region" description="Polar residues" evidence="1">
    <location>
        <begin position="1"/>
        <end position="17"/>
    </location>
</feature>
<organism evidence="2 3">
    <name type="scientific">Brevibacterium antiquum</name>
    <dbReference type="NCBI Taxonomy" id="234835"/>
    <lineage>
        <taxon>Bacteria</taxon>
        <taxon>Bacillati</taxon>
        <taxon>Actinomycetota</taxon>
        <taxon>Actinomycetes</taxon>
        <taxon>Micrococcales</taxon>
        <taxon>Brevibacteriaceae</taxon>
        <taxon>Brevibacterium</taxon>
    </lineage>
</organism>